<reference evidence="6 7" key="1">
    <citation type="submission" date="2023-11" db="EMBL/GenBank/DDBJ databases">
        <title>Arctic aerobic anoxygenic photoheterotroph Sediminicoccus rosea KRV36 adapts its photosynthesis to long days of polar summer.</title>
        <authorList>
            <person name="Tomasch J."/>
            <person name="Kopejtka K."/>
            <person name="Bily T."/>
            <person name="Gardiner A.T."/>
            <person name="Gardian Z."/>
            <person name="Shivaramu S."/>
            <person name="Koblizek M."/>
            <person name="Engelhardt F."/>
            <person name="Kaftan D."/>
        </authorList>
    </citation>
    <scope>NUCLEOTIDE SEQUENCE [LARGE SCALE GENOMIC DNA]</scope>
    <source>
        <strain evidence="6 7">R-30</strain>
    </source>
</reference>
<dbReference type="PROSITE" id="PS50893">
    <property type="entry name" value="ABC_TRANSPORTER_2"/>
    <property type="match status" value="1"/>
</dbReference>
<evidence type="ECO:0000256" key="3">
    <source>
        <dbReference type="ARBA" id="ARBA00022741"/>
    </source>
</evidence>
<dbReference type="Proteomes" id="UP001305521">
    <property type="component" value="Chromosome"/>
</dbReference>
<dbReference type="EMBL" id="CP137852">
    <property type="protein sequence ID" value="WPB86001.1"/>
    <property type="molecule type" value="Genomic_DNA"/>
</dbReference>
<evidence type="ECO:0000256" key="2">
    <source>
        <dbReference type="ARBA" id="ARBA00022448"/>
    </source>
</evidence>
<dbReference type="InterPro" id="IPR012340">
    <property type="entry name" value="NA-bd_OB-fold"/>
</dbReference>
<keyword evidence="2" id="KW-0813">Transport</keyword>
<dbReference type="InterPro" id="IPR017871">
    <property type="entry name" value="ABC_transporter-like_CS"/>
</dbReference>
<dbReference type="PANTHER" id="PTHR43875">
    <property type="entry name" value="MALTODEXTRIN IMPORT ATP-BINDING PROTEIN MSMX"/>
    <property type="match status" value="1"/>
</dbReference>
<dbReference type="InterPro" id="IPR027417">
    <property type="entry name" value="P-loop_NTPase"/>
</dbReference>
<dbReference type="SMART" id="SM00382">
    <property type="entry name" value="AAA"/>
    <property type="match status" value="1"/>
</dbReference>
<evidence type="ECO:0000259" key="5">
    <source>
        <dbReference type="PROSITE" id="PS50893"/>
    </source>
</evidence>
<dbReference type="InterPro" id="IPR008995">
    <property type="entry name" value="Mo/tungstate-bd_C_term_dom"/>
</dbReference>
<organism evidence="6 7">
    <name type="scientific">Sediminicoccus rosea</name>
    <dbReference type="NCBI Taxonomy" id="1225128"/>
    <lineage>
        <taxon>Bacteria</taxon>
        <taxon>Pseudomonadati</taxon>
        <taxon>Pseudomonadota</taxon>
        <taxon>Alphaproteobacteria</taxon>
        <taxon>Acetobacterales</taxon>
        <taxon>Roseomonadaceae</taxon>
        <taxon>Sediminicoccus</taxon>
    </lineage>
</organism>
<dbReference type="SUPFAM" id="SSF52540">
    <property type="entry name" value="P-loop containing nucleoside triphosphate hydrolases"/>
    <property type="match status" value="1"/>
</dbReference>
<proteinExistence type="inferred from homology"/>
<dbReference type="InterPro" id="IPR003439">
    <property type="entry name" value="ABC_transporter-like_ATP-bd"/>
</dbReference>
<dbReference type="GO" id="GO:0005524">
    <property type="term" value="F:ATP binding"/>
    <property type="evidence" value="ECO:0007669"/>
    <property type="project" value="UniProtKB-KW"/>
</dbReference>
<keyword evidence="4 6" id="KW-0067">ATP-binding</keyword>
<dbReference type="Pfam" id="PF00005">
    <property type="entry name" value="ABC_tran"/>
    <property type="match status" value="1"/>
</dbReference>
<evidence type="ECO:0000256" key="1">
    <source>
        <dbReference type="ARBA" id="ARBA00005417"/>
    </source>
</evidence>
<dbReference type="PANTHER" id="PTHR43875:SF1">
    <property type="entry name" value="OSMOPROTECTIVE COMPOUNDS UPTAKE ATP-BINDING PROTEIN GGTA"/>
    <property type="match status" value="1"/>
</dbReference>
<dbReference type="Gene3D" id="2.40.50.140">
    <property type="entry name" value="Nucleic acid-binding proteins"/>
    <property type="match status" value="1"/>
</dbReference>
<gene>
    <name evidence="6" type="ORF">R9Z33_03830</name>
</gene>
<comment type="similarity">
    <text evidence="1">Belongs to the ABC transporter superfamily.</text>
</comment>
<dbReference type="PROSITE" id="PS00211">
    <property type="entry name" value="ABC_TRANSPORTER_1"/>
    <property type="match status" value="1"/>
</dbReference>
<dbReference type="RefSeq" id="WP_318649978.1">
    <property type="nucleotide sequence ID" value="NZ_CP137852.1"/>
</dbReference>
<keyword evidence="3" id="KW-0547">Nucleotide-binding</keyword>
<evidence type="ECO:0000313" key="7">
    <source>
        <dbReference type="Proteomes" id="UP001305521"/>
    </source>
</evidence>
<dbReference type="InterPro" id="IPR047641">
    <property type="entry name" value="ABC_transpr_MalK/UgpC-like"/>
</dbReference>
<feature type="domain" description="ABC transporter" evidence="5">
    <location>
        <begin position="1"/>
        <end position="233"/>
    </location>
</feature>
<dbReference type="SUPFAM" id="SSF50331">
    <property type="entry name" value="MOP-like"/>
    <property type="match status" value="1"/>
</dbReference>
<sequence>MLRDVTLDVSEGEFVAILGASGCGKSTLLRILAGLETADAGEVLIGDRRVDALPPKARDLAMVFQSYALYPYMTVGQNIALPLEMRRMSAIQRIPVLGRIWSGAARQAIAADVAAVAAPLGLAPLLARKPAQLSGGQRQRVALARAMVRSPAAFLMDEPLSNLDARLRAEARAEIVALTRRLGVTTLYVTHDQGEAMAMADRVAVMQAGRVLQLAPPQELYDEPASLEVARFIGSPPMNALPAHVGEDGAVMVGDVRLPWLSPARGPVMLGVRPEGWVPAGHGIPGVIALIEHLGAETLCHLEGGAVLRLAPDAARGMLAGQALRLAVRKAVLFGPDGRRLPLQAALREAALG</sequence>
<evidence type="ECO:0000313" key="6">
    <source>
        <dbReference type="EMBL" id="WPB86001.1"/>
    </source>
</evidence>
<dbReference type="Gene3D" id="2.40.50.100">
    <property type="match status" value="1"/>
</dbReference>
<name>A0ABZ0PL93_9PROT</name>
<evidence type="ECO:0000256" key="4">
    <source>
        <dbReference type="ARBA" id="ARBA00022840"/>
    </source>
</evidence>
<dbReference type="InterPro" id="IPR003593">
    <property type="entry name" value="AAA+_ATPase"/>
</dbReference>
<dbReference type="Pfam" id="PF17912">
    <property type="entry name" value="OB_MalK"/>
    <property type="match status" value="1"/>
</dbReference>
<accession>A0ABZ0PL93</accession>
<protein>
    <submittedName>
        <fullName evidence="6">ABC transporter ATP-binding protein</fullName>
    </submittedName>
</protein>
<keyword evidence="7" id="KW-1185">Reference proteome</keyword>
<dbReference type="InterPro" id="IPR040582">
    <property type="entry name" value="OB_MalK-like"/>
</dbReference>
<dbReference type="Gene3D" id="3.40.50.300">
    <property type="entry name" value="P-loop containing nucleotide triphosphate hydrolases"/>
    <property type="match status" value="1"/>
</dbReference>